<dbReference type="HOGENOM" id="CLU_3098640_0_0_9"/>
<protein>
    <recommendedName>
        <fullName evidence="3">Transposase IS200-like domain-containing protein</fullName>
    </recommendedName>
</protein>
<evidence type="ECO:0008006" key="3">
    <source>
        <dbReference type="Google" id="ProtNLM"/>
    </source>
</evidence>
<dbReference type="EMBL" id="AHYT01000005">
    <property type="protein sequence ID" value="EOT28946.1"/>
    <property type="molecule type" value="Genomic_DNA"/>
</dbReference>
<sequence length="51" mass="5882">MSEVHLLKQIAADNNVKMMEMESDKDPIHLLIACTHNTLFPVKNKSEKEMK</sequence>
<accession>S0JPQ6</accession>
<comment type="caution">
    <text evidence="1">The sequence shown here is derived from an EMBL/GenBank/DDBJ whole genome shotgun (WGS) entry which is preliminary data.</text>
</comment>
<gene>
    <name evidence="1" type="ORF">OMQ_01468</name>
</gene>
<evidence type="ECO:0000313" key="1">
    <source>
        <dbReference type="EMBL" id="EOT28946.1"/>
    </source>
</evidence>
<evidence type="ECO:0000313" key="2">
    <source>
        <dbReference type="Proteomes" id="UP000014136"/>
    </source>
</evidence>
<reference evidence="1 2" key="1">
    <citation type="submission" date="2013-03" db="EMBL/GenBank/DDBJ databases">
        <title>The Genome Sequence of Enterococcus saccharolyticus ATCC_43076 (Illumina only assembly).</title>
        <authorList>
            <consortium name="The Broad Institute Genomics Platform"/>
            <consortium name="The Broad Institute Genome Sequencing Center for Infectious Disease"/>
            <person name="Earl A."/>
            <person name="Russ C."/>
            <person name="Gilmore M."/>
            <person name="Surin D."/>
            <person name="Walker B."/>
            <person name="Young S."/>
            <person name="Zeng Q."/>
            <person name="Gargeya S."/>
            <person name="Fitzgerald M."/>
            <person name="Haas B."/>
            <person name="Abouelleil A."/>
            <person name="Allen A.W."/>
            <person name="Alvarado L."/>
            <person name="Arachchi H.M."/>
            <person name="Berlin A.M."/>
            <person name="Chapman S.B."/>
            <person name="Gainer-Dewar J."/>
            <person name="Goldberg J."/>
            <person name="Griggs A."/>
            <person name="Gujja S."/>
            <person name="Hansen M."/>
            <person name="Howarth C."/>
            <person name="Imamovic A."/>
            <person name="Ireland A."/>
            <person name="Larimer J."/>
            <person name="McCowan C."/>
            <person name="Murphy C."/>
            <person name="Pearson M."/>
            <person name="Poon T.W."/>
            <person name="Priest M."/>
            <person name="Roberts A."/>
            <person name="Saif S."/>
            <person name="Shea T."/>
            <person name="Sisk P."/>
            <person name="Sykes S."/>
            <person name="Wortman J."/>
            <person name="Nusbaum C."/>
            <person name="Birren B."/>
        </authorList>
    </citation>
    <scope>NUCLEOTIDE SEQUENCE [LARGE SCALE GENOMIC DNA]</scope>
    <source>
        <strain evidence="1 2">ATCC 43076</strain>
    </source>
</reference>
<keyword evidence="2" id="KW-1185">Reference proteome</keyword>
<dbReference type="Proteomes" id="UP000014136">
    <property type="component" value="Unassembled WGS sequence"/>
</dbReference>
<name>S0JPQ6_9ENTE</name>
<dbReference type="AlphaFoldDB" id="S0JPQ6"/>
<dbReference type="STRING" id="41997.RV16_GL001716"/>
<proteinExistence type="predicted"/>
<organism evidence="1 2">
    <name type="scientific">Enterococcus saccharolyticus subsp. saccharolyticus ATCC 43076</name>
    <dbReference type="NCBI Taxonomy" id="1139996"/>
    <lineage>
        <taxon>Bacteria</taxon>
        <taxon>Bacillati</taxon>
        <taxon>Bacillota</taxon>
        <taxon>Bacilli</taxon>
        <taxon>Lactobacillales</taxon>
        <taxon>Enterococcaceae</taxon>
        <taxon>Enterococcus</taxon>
    </lineage>
</organism>
<dbReference type="PATRIC" id="fig|1139996.3.peg.1450"/>